<dbReference type="AlphaFoldDB" id="A0A451B4B7"/>
<evidence type="ECO:0000313" key="2">
    <source>
        <dbReference type="EMBL" id="VFK73123.1"/>
    </source>
</evidence>
<proteinExistence type="predicted"/>
<evidence type="ECO:0000313" key="1">
    <source>
        <dbReference type="EMBL" id="VFK67792.1"/>
    </source>
</evidence>
<dbReference type="EMBL" id="CAADGD010000165">
    <property type="protein sequence ID" value="VFK73123.1"/>
    <property type="molecule type" value="Genomic_DNA"/>
</dbReference>
<sequence>MAFFILTMQLETLLGQVDSEHLYLLFFDTISHGLRRSCFLLM</sequence>
<reference evidence="2" key="1">
    <citation type="submission" date="2019-02" db="EMBL/GenBank/DDBJ databases">
        <authorList>
            <person name="Gruber-Vodicka R. H."/>
            <person name="Seah K. B. B."/>
        </authorList>
    </citation>
    <scope>NUCLEOTIDE SEQUENCE</scope>
    <source>
        <strain evidence="2">BECK_BY19</strain>
        <strain evidence="1">BECK_BY8</strain>
    </source>
</reference>
<dbReference type="EMBL" id="CAADFZ010000166">
    <property type="protein sequence ID" value="VFK67792.1"/>
    <property type="molecule type" value="Genomic_DNA"/>
</dbReference>
<organism evidence="2">
    <name type="scientific">Candidatus Kentrum sp. UNK</name>
    <dbReference type="NCBI Taxonomy" id="2126344"/>
    <lineage>
        <taxon>Bacteria</taxon>
        <taxon>Pseudomonadati</taxon>
        <taxon>Pseudomonadota</taxon>
        <taxon>Gammaproteobacteria</taxon>
        <taxon>Candidatus Kentrum</taxon>
    </lineage>
</organism>
<name>A0A451B4B7_9GAMM</name>
<protein>
    <submittedName>
        <fullName evidence="2">Uncharacterized protein</fullName>
    </submittedName>
</protein>
<gene>
    <name evidence="1" type="ORF">BECKUNK1418G_GA0071005_11662</name>
    <name evidence="2" type="ORF">BECKUNK1418H_GA0071006_11652</name>
</gene>
<accession>A0A451B4B7</accession>